<accession>A0A6G9XNI8</accession>
<dbReference type="Proteomes" id="UP000501705">
    <property type="component" value="Chromosome"/>
</dbReference>
<dbReference type="AlphaFoldDB" id="A0A6G9XNI8"/>
<gene>
    <name evidence="1" type="ORF">F5X71_09500</name>
</gene>
<sequence length="438" mass="46862">MKCIPTVTIRAVIRVGSAGYSGTDRAASSGRLTCRRSFDKPRELPVIVGGRRQWSTVAAIGMVVTALCGCGTITTGDTVQTSVEVSAPQAAKASRGIPGSAELAAIAPGTGDLMARIRGTDPCALLNRDIAQRLGAFQNFDRAPGFERGSSWTGCGMSITAADDPDANYYFNIELDKLYTADKQALDKPEQINGRTVYRAAVSDDSRSDAYRCDYRIPAGDTGFAHTISVAKVTSPKKTPVPWSQPCQFTRGYLAATLDDLLALPPHHLDGPTGKSLAQRDPCAAEPQISAQFLGWKMTSVGWSRAYKCAITIVQPGGSHRATVEVSFERNNERMVKTGEVLRVPSGVDGGQAIQYGRHLTLDGLTGTELRTVQSTDPTRQNTSCAITLNYRRADPPTANNAHLIHVAVNIAPASPPFPFDACTQTTQIVPVVLRSLP</sequence>
<evidence type="ECO:0000313" key="2">
    <source>
        <dbReference type="Proteomes" id="UP000501705"/>
    </source>
</evidence>
<protein>
    <submittedName>
        <fullName evidence="1">DUF3558 domain-containing protein</fullName>
    </submittedName>
</protein>
<evidence type="ECO:0000313" key="1">
    <source>
        <dbReference type="EMBL" id="QIS02522.1"/>
    </source>
</evidence>
<dbReference type="EMBL" id="CP046171">
    <property type="protein sequence ID" value="QIS02522.1"/>
    <property type="molecule type" value="Genomic_DNA"/>
</dbReference>
<reference evidence="1 2" key="1">
    <citation type="journal article" date="2019" name="ACS Chem. Biol.">
        <title>Identification and Mobilization of a Cryptic Antibiotic Biosynthesis Gene Locus from a Human-Pathogenic Nocardia Isolate.</title>
        <authorList>
            <person name="Herisse M."/>
            <person name="Ishida K."/>
            <person name="Porter J.L."/>
            <person name="Howden B."/>
            <person name="Hertweck C."/>
            <person name="Stinear T.P."/>
            <person name="Pidot S.J."/>
        </authorList>
    </citation>
    <scope>NUCLEOTIDE SEQUENCE [LARGE SCALE GENOMIC DNA]</scope>
    <source>
        <strain evidence="1 2">AUSMDU00024985</strain>
    </source>
</reference>
<proteinExistence type="predicted"/>
<dbReference type="Pfam" id="PF12079">
    <property type="entry name" value="DUF3558"/>
    <property type="match status" value="1"/>
</dbReference>
<name>A0A6G9XNI8_NOCBR</name>
<organism evidence="1 2">
    <name type="scientific">Nocardia brasiliensis</name>
    <dbReference type="NCBI Taxonomy" id="37326"/>
    <lineage>
        <taxon>Bacteria</taxon>
        <taxon>Bacillati</taxon>
        <taxon>Actinomycetota</taxon>
        <taxon>Actinomycetes</taxon>
        <taxon>Mycobacteriales</taxon>
        <taxon>Nocardiaceae</taxon>
        <taxon>Nocardia</taxon>
    </lineage>
</organism>
<dbReference type="InterPro" id="IPR024520">
    <property type="entry name" value="DUF3558"/>
</dbReference>